<dbReference type="Proteomes" id="UP000831785">
    <property type="component" value="Chromosome"/>
</dbReference>
<evidence type="ECO:0000313" key="1">
    <source>
        <dbReference type="EMBL" id="UOQ53043.1"/>
    </source>
</evidence>
<dbReference type="EMBL" id="CP095049">
    <property type="protein sequence ID" value="UOQ53043.1"/>
    <property type="molecule type" value="Genomic_DNA"/>
</dbReference>
<accession>A0ABY4FAK4</accession>
<sequence>MAVNYTAELLGRVQTWLNHSATKRRTREQTQELHQLYEQITGQSAAGCTSCNFQGYVDLLQAHERQSIRFLFPETVEKSIYTIAPGYENEQFVHESYNKAVTAENLTDKDAEFFISQGFPHAFLKNGKPLEAEAAAEAAPKPKKADYQARYKELHGVDADEKLTIAQLQEAIDAKEKEQAESRD</sequence>
<protein>
    <submittedName>
        <fullName evidence="1">Uncharacterized protein</fullName>
    </submittedName>
</protein>
<proteinExistence type="predicted"/>
<organism evidence="1 2">
    <name type="scientific">Hymenobacter cellulosivorans</name>
    <dbReference type="NCBI Taxonomy" id="2932249"/>
    <lineage>
        <taxon>Bacteria</taxon>
        <taxon>Pseudomonadati</taxon>
        <taxon>Bacteroidota</taxon>
        <taxon>Cytophagia</taxon>
        <taxon>Cytophagales</taxon>
        <taxon>Hymenobacteraceae</taxon>
        <taxon>Hymenobacter</taxon>
    </lineage>
</organism>
<keyword evidence="2" id="KW-1185">Reference proteome</keyword>
<name>A0ABY4FAK4_9BACT</name>
<dbReference type="RefSeq" id="WP_244717724.1">
    <property type="nucleotide sequence ID" value="NZ_CP095049.1"/>
</dbReference>
<reference evidence="1 2" key="1">
    <citation type="submission" date="2022-04" db="EMBL/GenBank/DDBJ databases">
        <title>Hymenobacter sp. isolated from the air.</title>
        <authorList>
            <person name="Won M."/>
            <person name="Lee C.-M."/>
            <person name="Woen H.-Y."/>
            <person name="Kwon S.-W."/>
        </authorList>
    </citation>
    <scope>NUCLEOTIDE SEQUENCE [LARGE SCALE GENOMIC DNA]</scope>
    <source>
        <strain evidence="2">5116 S-27</strain>
    </source>
</reference>
<evidence type="ECO:0000313" key="2">
    <source>
        <dbReference type="Proteomes" id="UP000831785"/>
    </source>
</evidence>
<gene>
    <name evidence="1" type="ORF">MUN80_25315</name>
</gene>